<dbReference type="AlphaFoldDB" id="A0A1Y2M045"/>
<proteinExistence type="predicted"/>
<evidence type="ECO:0000313" key="2">
    <source>
        <dbReference type="EMBL" id="OSS49421.1"/>
    </source>
</evidence>
<organism evidence="2 3">
    <name type="scientific">Epicoccum nigrum</name>
    <name type="common">Soil fungus</name>
    <name type="synonym">Epicoccum purpurascens</name>
    <dbReference type="NCBI Taxonomy" id="105696"/>
    <lineage>
        <taxon>Eukaryota</taxon>
        <taxon>Fungi</taxon>
        <taxon>Dikarya</taxon>
        <taxon>Ascomycota</taxon>
        <taxon>Pezizomycotina</taxon>
        <taxon>Dothideomycetes</taxon>
        <taxon>Pleosporomycetidae</taxon>
        <taxon>Pleosporales</taxon>
        <taxon>Pleosporineae</taxon>
        <taxon>Didymellaceae</taxon>
        <taxon>Epicoccum</taxon>
    </lineage>
</organism>
<protein>
    <submittedName>
        <fullName evidence="2">Uncharacterized protein</fullName>
    </submittedName>
</protein>
<accession>A0A1Y2M045</accession>
<dbReference type="InParanoid" id="A0A1Y2M045"/>
<dbReference type="EMBL" id="KZ107844">
    <property type="protein sequence ID" value="OSS49421.1"/>
    <property type="molecule type" value="Genomic_DNA"/>
</dbReference>
<evidence type="ECO:0000256" key="1">
    <source>
        <dbReference type="SAM" id="MobiDB-lite"/>
    </source>
</evidence>
<evidence type="ECO:0000313" key="3">
    <source>
        <dbReference type="Proteomes" id="UP000193240"/>
    </source>
</evidence>
<name>A0A1Y2M045_EPING</name>
<feature type="region of interest" description="Disordered" evidence="1">
    <location>
        <begin position="1"/>
        <end position="26"/>
    </location>
</feature>
<dbReference type="Proteomes" id="UP000193240">
    <property type="component" value="Unassembled WGS sequence"/>
</dbReference>
<reference evidence="2 3" key="1">
    <citation type="journal article" date="2017" name="Genome Announc.">
        <title>Genome sequence of the saprophytic ascomycete Epicoccum nigrum ICMP 19927 strain isolated from New Zealand.</title>
        <authorList>
            <person name="Fokin M."/>
            <person name="Fleetwood D."/>
            <person name="Weir B.S."/>
            <person name="Villas-Boas S.G."/>
        </authorList>
    </citation>
    <scope>NUCLEOTIDE SEQUENCE [LARGE SCALE GENOMIC DNA]</scope>
    <source>
        <strain evidence="2 3">ICMP 19927</strain>
    </source>
</reference>
<sequence>MSLQSATSPEPEIDAPEITTAFPKTETKLIDVPEEDLRNMSQQQQIALYKRAQEDRNTYKQERDMSRQELDGAEVVLVSLFDLADDFNDGTDETEGGMGQGYHFSIVHFGLNGTNLSAIHSKPPVPESLHQVFP</sequence>
<keyword evidence="3" id="KW-1185">Reference proteome</keyword>
<gene>
    <name evidence="2" type="ORF">B5807_05382</name>
</gene>